<accession>A0A5X0KHB9</accession>
<reference evidence="3" key="1">
    <citation type="submission" date="2018-09" db="EMBL/GenBank/DDBJ databases">
        <authorList>
            <person name="Ashton P.M."/>
            <person name="Dallman T."/>
            <person name="Nair S."/>
            <person name="De Pinna E."/>
            <person name="Peters T."/>
            <person name="Grant K."/>
        </authorList>
    </citation>
    <scope>NUCLEOTIDE SEQUENCE</scope>
    <source>
        <strain evidence="3">319658</strain>
    </source>
</reference>
<sequence length="449" mass="50101">MTDKLTLAVNHALNDARMARARMGLMAPTMGLDNKRHSAWCEYGFPEQVTYENLYALYRRGGIAHGAVEKLVGKCWQTNPEIIEGDDADESKDETAWEKNTKKVFTKRLWRAFAEADRRRLVGRYAGILLHINDSRSWDQPVIRGKSLKKVTIAWAGSLTVSQWVTDQNSADYGQPKQWKYVESLPNGGTNQRFVHPDRVFILGDYSNDAIGFLEPPYNAFVSLEKVEGGSGESFLKNASNKQAINFEKDIDFSNLASLYGVSVDELQERYNEAARELNIGNDVLLITQGAQVTSMVSAVSDPGPTYDVNLQTASAGVDIPARILVGNQQAERSSTEDQKYFNGRCQSRRGDLSFEIEDFSDKLIDLKIIDDVSEKTVIWDDLNEQTGTEKLANAKTMAEINQTFQGSGENPAFSREEIRTAAGYENVDEFPLGEEDGDEEDQATNSTA</sequence>
<dbReference type="AlphaFoldDB" id="A0A5X0KHB9"/>
<dbReference type="EMBL" id="AAHPAB010000019">
    <property type="protein sequence ID" value="EBY7661090.1"/>
    <property type="molecule type" value="Genomic_DNA"/>
</dbReference>
<feature type="compositionally biased region" description="Acidic residues" evidence="1">
    <location>
        <begin position="427"/>
        <end position="443"/>
    </location>
</feature>
<name>A0A5X0KHB9_SALPO</name>
<dbReference type="InterPro" id="IPR024459">
    <property type="entry name" value="Acb1-like_N"/>
</dbReference>
<proteinExistence type="predicted"/>
<evidence type="ECO:0000256" key="1">
    <source>
        <dbReference type="SAM" id="MobiDB-lite"/>
    </source>
</evidence>
<gene>
    <name evidence="3" type="ORF">D6L08_19280</name>
</gene>
<feature type="domain" description="Anti-CBASS protein Acb1-like N-terminal" evidence="2">
    <location>
        <begin position="54"/>
        <end position="401"/>
    </location>
</feature>
<protein>
    <submittedName>
        <fullName evidence="3">DUF1073 domain-containing protein</fullName>
    </submittedName>
</protein>
<dbReference type="Pfam" id="PF06381">
    <property type="entry name" value="Phage_portal_3"/>
    <property type="match status" value="1"/>
</dbReference>
<feature type="region of interest" description="Disordered" evidence="1">
    <location>
        <begin position="424"/>
        <end position="449"/>
    </location>
</feature>
<evidence type="ECO:0000313" key="3">
    <source>
        <dbReference type="EMBL" id="EBY7661090.1"/>
    </source>
</evidence>
<organism evidence="3">
    <name type="scientific">Salmonella potsdam</name>
    <dbReference type="NCBI Taxonomy" id="597"/>
    <lineage>
        <taxon>Bacteria</taxon>
        <taxon>Pseudomonadati</taxon>
        <taxon>Pseudomonadota</taxon>
        <taxon>Gammaproteobacteria</taxon>
        <taxon>Enterobacterales</taxon>
        <taxon>Enterobacteriaceae</taxon>
        <taxon>Salmonella</taxon>
    </lineage>
</organism>
<evidence type="ECO:0000259" key="2">
    <source>
        <dbReference type="Pfam" id="PF06381"/>
    </source>
</evidence>
<comment type="caution">
    <text evidence="3">The sequence shown here is derived from an EMBL/GenBank/DDBJ whole genome shotgun (WGS) entry which is preliminary data.</text>
</comment>